<sequence length="65" mass="7158">MAHHAKKVGGDEDLFAKIKDKMENATKVEGQSKVPNLVGPTIDTYRPQVAKRLAPKKMKGVGKDR</sequence>
<organism evidence="1 2">
    <name type="scientific">Vigna unguiculata</name>
    <name type="common">Cowpea</name>
    <dbReference type="NCBI Taxonomy" id="3917"/>
    <lineage>
        <taxon>Eukaryota</taxon>
        <taxon>Viridiplantae</taxon>
        <taxon>Streptophyta</taxon>
        <taxon>Embryophyta</taxon>
        <taxon>Tracheophyta</taxon>
        <taxon>Spermatophyta</taxon>
        <taxon>Magnoliopsida</taxon>
        <taxon>eudicotyledons</taxon>
        <taxon>Gunneridae</taxon>
        <taxon>Pentapetalae</taxon>
        <taxon>rosids</taxon>
        <taxon>fabids</taxon>
        <taxon>Fabales</taxon>
        <taxon>Fabaceae</taxon>
        <taxon>Papilionoideae</taxon>
        <taxon>50 kb inversion clade</taxon>
        <taxon>NPAAA clade</taxon>
        <taxon>indigoferoid/millettioid clade</taxon>
        <taxon>Phaseoleae</taxon>
        <taxon>Vigna</taxon>
    </lineage>
</organism>
<accession>A0A4D6NAA9</accession>
<gene>
    <name evidence="1" type="ORF">DEO72_LG10g1907</name>
</gene>
<dbReference type="Proteomes" id="UP000501690">
    <property type="component" value="Linkage Group LG10"/>
</dbReference>
<protein>
    <submittedName>
        <fullName evidence="1">Uncharacterized protein</fullName>
    </submittedName>
</protein>
<evidence type="ECO:0000313" key="1">
    <source>
        <dbReference type="EMBL" id="QCE10676.1"/>
    </source>
</evidence>
<name>A0A4D6NAA9_VIGUN</name>
<dbReference type="EMBL" id="CP039354">
    <property type="protein sequence ID" value="QCE10676.1"/>
    <property type="molecule type" value="Genomic_DNA"/>
</dbReference>
<proteinExistence type="predicted"/>
<dbReference type="AlphaFoldDB" id="A0A4D6NAA9"/>
<evidence type="ECO:0000313" key="2">
    <source>
        <dbReference type="Proteomes" id="UP000501690"/>
    </source>
</evidence>
<reference evidence="1 2" key="1">
    <citation type="submission" date="2019-04" db="EMBL/GenBank/DDBJ databases">
        <title>An improved genome assembly and genetic linkage map for asparagus bean, Vigna unguiculata ssp. sesquipedialis.</title>
        <authorList>
            <person name="Xia Q."/>
            <person name="Zhang R."/>
            <person name="Dong Y."/>
        </authorList>
    </citation>
    <scope>NUCLEOTIDE SEQUENCE [LARGE SCALE GENOMIC DNA]</scope>
    <source>
        <tissue evidence="1">Leaf</tissue>
    </source>
</reference>
<keyword evidence="2" id="KW-1185">Reference proteome</keyword>